<organism evidence="2 3">
    <name type="scientific">Schaalia hyovaginalis</name>
    <dbReference type="NCBI Taxonomy" id="29316"/>
    <lineage>
        <taxon>Bacteria</taxon>
        <taxon>Bacillati</taxon>
        <taxon>Actinomycetota</taxon>
        <taxon>Actinomycetes</taxon>
        <taxon>Actinomycetales</taxon>
        <taxon>Actinomycetaceae</taxon>
        <taxon>Schaalia</taxon>
    </lineage>
</organism>
<evidence type="ECO:0000313" key="3">
    <source>
        <dbReference type="Proteomes" id="UP000617426"/>
    </source>
</evidence>
<evidence type="ECO:0000256" key="1">
    <source>
        <dbReference type="SAM" id="MobiDB-lite"/>
    </source>
</evidence>
<sequence length="391" mass="41703">MALFEFEDGRLIPAQFGRPVPSGITAEIIDAICSQVLEIVSRPLFPITWNDIVRTQDAGEAPRLTALDATGQVVSVEVVPRLDSDTLITSLSRLADAAALSWSDLAREYEGGVEAFKAGWLLFRDSMPPSPGAGPRLVMVVGAIDPQVRPALDVLSTSGVEVHEVNLRRMSNGRTFLEVVPVGPRLYGHAPQVLIGQAAAVQEIEARQKGAAAPAAEPTPAAAPGPSDPIPSHPGPESASGPEPEPQTEPEPQIEPQTQPRLDPAEPEVPSDILRAREQGIPLLANDAEGLKVLAQIIGEEVPLVAHPDCHAPDGLILGRDGLVRSTGWVWASLHDLEQTAPALVPAWEHLRINDLRGPSLAESVAEINREIAREYAHAPAGASSRRHARD</sequence>
<feature type="region of interest" description="Disordered" evidence="1">
    <location>
        <begin position="209"/>
        <end position="267"/>
    </location>
</feature>
<dbReference type="RefSeq" id="WP_184451715.1">
    <property type="nucleotide sequence ID" value="NZ_JACHMK010000001.1"/>
</dbReference>
<feature type="compositionally biased region" description="Low complexity" evidence="1">
    <location>
        <begin position="211"/>
        <end position="220"/>
    </location>
</feature>
<reference evidence="2" key="1">
    <citation type="submission" date="2020-08" db="EMBL/GenBank/DDBJ databases">
        <title>Sequencing the genomes of 1000 actinobacteria strains.</title>
        <authorList>
            <person name="Klenk H.-P."/>
        </authorList>
    </citation>
    <scope>NUCLEOTIDE SEQUENCE</scope>
    <source>
        <strain evidence="2">DSM 10695</strain>
    </source>
</reference>
<feature type="compositionally biased region" description="Pro residues" evidence="1">
    <location>
        <begin position="221"/>
        <end position="234"/>
    </location>
</feature>
<proteinExistence type="predicted"/>
<comment type="caution">
    <text evidence="2">The sequence shown here is derived from an EMBL/GenBank/DDBJ whole genome shotgun (WGS) entry which is preliminary data.</text>
</comment>
<protein>
    <submittedName>
        <fullName evidence="2">Uncharacterized protein</fullName>
    </submittedName>
</protein>
<keyword evidence="3" id="KW-1185">Reference proteome</keyword>
<feature type="compositionally biased region" description="Low complexity" evidence="1">
    <location>
        <begin position="250"/>
        <end position="260"/>
    </location>
</feature>
<name>A0A923IYT8_9ACTO</name>
<accession>A0A923IYT8</accession>
<dbReference type="EMBL" id="JACHMK010000001">
    <property type="protein sequence ID" value="MBB6333994.1"/>
    <property type="molecule type" value="Genomic_DNA"/>
</dbReference>
<dbReference type="Proteomes" id="UP000617426">
    <property type="component" value="Unassembled WGS sequence"/>
</dbReference>
<evidence type="ECO:0000313" key="2">
    <source>
        <dbReference type="EMBL" id="MBB6333994.1"/>
    </source>
</evidence>
<gene>
    <name evidence="2" type="ORF">HD592_000559</name>
</gene>
<dbReference type="AlphaFoldDB" id="A0A923IYT8"/>